<evidence type="ECO:0000313" key="3">
    <source>
        <dbReference type="EMBL" id="AWT58078.1"/>
    </source>
</evidence>
<feature type="coiled-coil region" evidence="1">
    <location>
        <begin position="169"/>
        <end position="196"/>
    </location>
</feature>
<feature type="coiled-coil region" evidence="1">
    <location>
        <begin position="99"/>
        <end position="133"/>
    </location>
</feature>
<accession>A0A2U9Q1H7</accession>
<protein>
    <submittedName>
        <fullName evidence="3">LO4</fullName>
    </submittedName>
</protein>
<evidence type="ECO:0000313" key="4">
    <source>
        <dbReference type="Proteomes" id="UP001223588"/>
    </source>
</evidence>
<evidence type="ECO:0000256" key="1">
    <source>
        <dbReference type="SAM" id="Coils"/>
    </source>
</evidence>
<dbReference type="Proteomes" id="UP001223588">
    <property type="component" value="Segment"/>
</dbReference>
<name>A0A2U9Q1H7_9VIRU</name>
<evidence type="ECO:0000256" key="2">
    <source>
        <dbReference type="SAM" id="MobiDB-lite"/>
    </source>
</evidence>
<dbReference type="EMBL" id="MH282863">
    <property type="protein sequence ID" value="AWT58078.1"/>
    <property type="molecule type" value="Genomic_DNA"/>
</dbReference>
<keyword evidence="1" id="KW-0175">Coiled coil</keyword>
<proteinExistence type="predicted"/>
<feature type="region of interest" description="Disordered" evidence="2">
    <location>
        <begin position="197"/>
        <end position="252"/>
    </location>
</feature>
<reference evidence="3" key="1">
    <citation type="submission" date="2018-04" db="EMBL/GenBank/DDBJ databases">
        <title>Adomaviruses: an emerging virus family provides insights into DNA virus evolution.</title>
        <authorList>
            <person name="Welch N.L."/>
            <person name="Yutin N."/>
            <person name="Dill J.A."/>
            <person name="Camus A.C."/>
            <person name="Pang Y.-Y.S."/>
            <person name="Schiller J.T."/>
            <person name="Pipas J.M."/>
            <person name="An P."/>
            <person name="Delwart E."/>
            <person name="Koda S."/>
            <person name="Subramaniam K."/>
            <person name="Waltzek T.B."/>
            <person name="Bian C."/>
            <person name="Shi Q."/>
            <person name="Ruan Z."/>
            <person name="Koonin E.V."/>
            <person name="Buck C.B."/>
            <person name="Ng T.F.F."/>
        </authorList>
    </citation>
    <scope>NUCLEOTIDE SEQUENCE</scope>
</reference>
<sequence>MAEPVYGEPRVLGISSSQPSITVNVPQIKPEIKVECAGAPPPVIHLHPEVQMPEVIAKPTIYVLGNTMLQFPEKDSIVVVQPDSKISLIPVAEFIEPIEKDIAEKHKSLNEEIKKQRQQLETTLLEKEKSSEESIQVRYTALLNKIIVNEAENQKKQGAAIRSIPEAAKSAAEAAVVTLKSEIDKVRAEMTSLKQIIQTRRRRHAREREDSSAGPLETNVMRPSRARRAVENPDAPGIPADEPVPVTGFMSE</sequence>
<organism evidence="3 4">
    <name type="scientific">Arowana adomavirus</name>
    <dbReference type="NCBI Taxonomy" id="2219223"/>
    <lineage>
        <taxon>Viruses</taxon>
        <taxon>Adomaviruses</taxon>
    </lineage>
</organism>